<dbReference type="GO" id="GO:0030170">
    <property type="term" value="F:pyridoxal phosphate binding"/>
    <property type="evidence" value="ECO:0007669"/>
    <property type="project" value="InterPro"/>
</dbReference>
<evidence type="ECO:0000313" key="4">
    <source>
        <dbReference type="EMBL" id="ATQ41105.1"/>
    </source>
</evidence>
<evidence type="ECO:0000256" key="2">
    <source>
        <dbReference type="ARBA" id="ARBA00022898"/>
    </source>
</evidence>
<dbReference type="GO" id="GO:0008483">
    <property type="term" value="F:transaminase activity"/>
    <property type="evidence" value="ECO:0007669"/>
    <property type="project" value="InterPro"/>
</dbReference>
<evidence type="ECO:0008006" key="6">
    <source>
        <dbReference type="Google" id="ProtNLM"/>
    </source>
</evidence>
<dbReference type="Gene3D" id="3.40.640.10">
    <property type="entry name" value="Type I PLP-dependent aspartate aminotransferase-like (Major domain)"/>
    <property type="match status" value="1"/>
</dbReference>
<evidence type="ECO:0000256" key="3">
    <source>
        <dbReference type="RuleBase" id="RU003560"/>
    </source>
</evidence>
<dbReference type="InterPro" id="IPR005814">
    <property type="entry name" value="Aminotrans_3"/>
</dbReference>
<evidence type="ECO:0000313" key="5">
    <source>
        <dbReference type="Proteomes" id="UP000228945"/>
    </source>
</evidence>
<dbReference type="AlphaFoldDB" id="A0A2D2AT13"/>
<protein>
    <recommendedName>
        <fullName evidence="6">Aminotransferase class III-fold pyridoxal phosphate-dependent enzyme</fullName>
    </recommendedName>
</protein>
<dbReference type="InterPro" id="IPR015424">
    <property type="entry name" value="PyrdxlP-dep_Trfase"/>
</dbReference>
<accession>A0A2D2AT13</accession>
<dbReference type="OrthoDB" id="9801052at2"/>
<gene>
    <name evidence="4" type="ORF">CSW64_01125</name>
</gene>
<evidence type="ECO:0000256" key="1">
    <source>
        <dbReference type="ARBA" id="ARBA00001933"/>
    </source>
</evidence>
<dbReference type="PANTHER" id="PTHR43713">
    <property type="entry name" value="GLUTAMATE-1-SEMIALDEHYDE 2,1-AMINOMUTASE"/>
    <property type="match status" value="1"/>
</dbReference>
<keyword evidence="5" id="KW-1185">Reference proteome</keyword>
<sequence length="360" mass="36893">MVIPTFTTSAGNPMGRAAFIVPPSAPKGCVKPRAFGCRLWDADGGERIDFDMAGGAAILGHGHPGVEAAIDAGPPAEADVRAALADLLPGAPGICFTAEESQALPAAIDAARRATGRRRAAVWEASVGPFGGAGDLAAVVVDPLGMRPAELKRIREDADATGAVLIFDEGASGFRVHEGGVQALSGVTPDLAVFGAQIANGRPIGAIAGRSDLIAALSEDDLAPPRPEALAAAAATLTHLAVAPVAQHIGVLGAELMAEVTRLAEAAGATRCFRMSGDPSLPAPLFGAPWLEGLWLREMAARGLSIIGPHAISAAHDEAELARLIAAYVRILPLMVDQARPPERIRRGAFAFDARPEGLA</sequence>
<proteinExistence type="inferred from homology"/>
<reference evidence="4 5" key="1">
    <citation type="submission" date="2017-10" db="EMBL/GenBank/DDBJ databases">
        <title>Genome sequence of Caulobacter mirabilis FWC38.</title>
        <authorList>
            <person name="Fiebig A."/>
            <person name="Crosson S."/>
        </authorList>
    </citation>
    <scope>NUCLEOTIDE SEQUENCE [LARGE SCALE GENOMIC DNA]</scope>
    <source>
        <strain evidence="4 5">FWC 38</strain>
    </source>
</reference>
<dbReference type="KEGG" id="cmb:CSW64_01125"/>
<dbReference type="Proteomes" id="UP000228945">
    <property type="component" value="Chromosome"/>
</dbReference>
<dbReference type="EMBL" id="CP024201">
    <property type="protein sequence ID" value="ATQ41105.1"/>
    <property type="molecule type" value="Genomic_DNA"/>
</dbReference>
<name>A0A2D2AT13_9CAUL</name>
<dbReference type="InterPro" id="IPR015421">
    <property type="entry name" value="PyrdxlP-dep_Trfase_major"/>
</dbReference>
<organism evidence="4 5">
    <name type="scientific">Caulobacter mirabilis</name>
    <dbReference type="NCBI Taxonomy" id="69666"/>
    <lineage>
        <taxon>Bacteria</taxon>
        <taxon>Pseudomonadati</taxon>
        <taxon>Pseudomonadota</taxon>
        <taxon>Alphaproteobacteria</taxon>
        <taxon>Caulobacterales</taxon>
        <taxon>Caulobacteraceae</taxon>
        <taxon>Caulobacter</taxon>
    </lineage>
</organism>
<dbReference type="PANTHER" id="PTHR43713:SF3">
    <property type="entry name" value="GLUTAMATE-1-SEMIALDEHYDE 2,1-AMINOMUTASE 1, CHLOROPLASTIC-RELATED"/>
    <property type="match status" value="1"/>
</dbReference>
<dbReference type="SUPFAM" id="SSF53383">
    <property type="entry name" value="PLP-dependent transferases"/>
    <property type="match status" value="1"/>
</dbReference>
<dbReference type="InterPro" id="IPR015422">
    <property type="entry name" value="PyrdxlP-dep_Trfase_small"/>
</dbReference>
<comment type="cofactor">
    <cofactor evidence="1">
        <name>pyridoxal 5'-phosphate</name>
        <dbReference type="ChEBI" id="CHEBI:597326"/>
    </cofactor>
</comment>
<keyword evidence="2 3" id="KW-0663">Pyridoxal phosphate</keyword>
<dbReference type="Gene3D" id="3.90.1150.10">
    <property type="entry name" value="Aspartate Aminotransferase, domain 1"/>
    <property type="match status" value="1"/>
</dbReference>
<dbReference type="Pfam" id="PF00202">
    <property type="entry name" value="Aminotran_3"/>
    <property type="match status" value="1"/>
</dbReference>
<comment type="similarity">
    <text evidence="3">Belongs to the class-III pyridoxal-phosphate-dependent aminotransferase family.</text>
</comment>